<name>A0A7G8Q9M0_9GAMM</name>
<dbReference type="PANTHER" id="PTHR46797">
    <property type="entry name" value="HTH-TYPE TRANSCRIPTIONAL REGULATOR"/>
    <property type="match status" value="1"/>
</dbReference>
<dbReference type="Proteomes" id="UP000515873">
    <property type="component" value="Chromosome"/>
</dbReference>
<accession>A0A7G8Q9M0</accession>
<keyword evidence="1" id="KW-0238">DNA-binding</keyword>
<dbReference type="GO" id="GO:0003677">
    <property type="term" value="F:DNA binding"/>
    <property type="evidence" value="ECO:0007669"/>
    <property type="project" value="UniProtKB-KW"/>
</dbReference>
<dbReference type="GO" id="GO:0003700">
    <property type="term" value="F:DNA-binding transcription factor activity"/>
    <property type="evidence" value="ECO:0007669"/>
    <property type="project" value="TreeGrafter"/>
</dbReference>
<evidence type="ECO:0000259" key="2">
    <source>
        <dbReference type="PROSITE" id="PS50943"/>
    </source>
</evidence>
<evidence type="ECO:0000313" key="4">
    <source>
        <dbReference type="Proteomes" id="UP000515873"/>
    </source>
</evidence>
<organism evidence="3 4">
    <name type="scientific">Dyella telluris</name>
    <dbReference type="NCBI Taxonomy" id="2763498"/>
    <lineage>
        <taxon>Bacteria</taxon>
        <taxon>Pseudomonadati</taxon>
        <taxon>Pseudomonadota</taxon>
        <taxon>Gammaproteobacteria</taxon>
        <taxon>Lysobacterales</taxon>
        <taxon>Rhodanobacteraceae</taxon>
        <taxon>Dyella</taxon>
    </lineage>
</organism>
<protein>
    <submittedName>
        <fullName evidence="3">Helix-turn-helix transcriptional regulator</fullName>
    </submittedName>
</protein>
<dbReference type="Gene3D" id="1.10.260.40">
    <property type="entry name" value="lambda repressor-like DNA-binding domains"/>
    <property type="match status" value="1"/>
</dbReference>
<sequence length="129" mass="14247">MLSLVYCPALCKLNGNPILPKAASYVENRIRVMREARGLSLDTLATEAGTTNQQVSLLETGKRRLTVDWLLRLAEPLKCHPWELVASDLPHPPAAEEIRLITRFQALSGGQRSALLRLMDAMVEPTADA</sequence>
<proteinExistence type="predicted"/>
<dbReference type="InterPro" id="IPR010982">
    <property type="entry name" value="Lambda_DNA-bd_dom_sf"/>
</dbReference>
<evidence type="ECO:0000256" key="1">
    <source>
        <dbReference type="ARBA" id="ARBA00023125"/>
    </source>
</evidence>
<dbReference type="CDD" id="cd00093">
    <property type="entry name" value="HTH_XRE"/>
    <property type="match status" value="1"/>
</dbReference>
<dbReference type="InterPro" id="IPR001387">
    <property type="entry name" value="Cro/C1-type_HTH"/>
</dbReference>
<dbReference type="PANTHER" id="PTHR46797:SF1">
    <property type="entry name" value="METHYLPHOSPHONATE SYNTHASE"/>
    <property type="match status" value="1"/>
</dbReference>
<dbReference type="PROSITE" id="PS50943">
    <property type="entry name" value="HTH_CROC1"/>
    <property type="match status" value="1"/>
</dbReference>
<keyword evidence="4" id="KW-1185">Reference proteome</keyword>
<dbReference type="EMBL" id="CP060412">
    <property type="protein sequence ID" value="QNK03478.1"/>
    <property type="molecule type" value="Genomic_DNA"/>
</dbReference>
<dbReference type="Pfam" id="PF01381">
    <property type="entry name" value="HTH_3"/>
    <property type="match status" value="1"/>
</dbReference>
<dbReference type="SMART" id="SM00530">
    <property type="entry name" value="HTH_XRE"/>
    <property type="match status" value="1"/>
</dbReference>
<dbReference type="InterPro" id="IPR050807">
    <property type="entry name" value="TransReg_Diox_bact_type"/>
</dbReference>
<dbReference type="SUPFAM" id="SSF47413">
    <property type="entry name" value="lambda repressor-like DNA-binding domains"/>
    <property type="match status" value="1"/>
</dbReference>
<reference evidence="3 4" key="1">
    <citation type="submission" date="2020-08" db="EMBL/GenBank/DDBJ databases">
        <title>Dyella sp. G9 isolated from forest soil.</title>
        <authorList>
            <person name="Fu J."/>
            <person name="Qiu L."/>
        </authorList>
    </citation>
    <scope>NUCLEOTIDE SEQUENCE [LARGE SCALE GENOMIC DNA]</scope>
    <source>
        <strain evidence="3 4">G9</strain>
    </source>
</reference>
<gene>
    <name evidence="3" type="ORF">H8F01_10375</name>
</gene>
<dbReference type="GO" id="GO:0005829">
    <property type="term" value="C:cytosol"/>
    <property type="evidence" value="ECO:0007669"/>
    <property type="project" value="TreeGrafter"/>
</dbReference>
<feature type="domain" description="HTH cro/C1-type" evidence="2">
    <location>
        <begin position="30"/>
        <end position="84"/>
    </location>
</feature>
<dbReference type="AlphaFoldDB" id="A0A7G8Q9M0"/>
<dbReference type="KEGG" id="dtl:H8F01_10375"/>
<evidence type="ECO:0000313" key="3">
    <source>
        <dbReference type="EMBL" id="QNK03478.1"/>
    </source>
</evidence>